<proteinExistence type="predicted"/>
<feature type="non-terminal residue" evidence="1">
    <location>
        <position position="94"/>
    </location>
</feature>
<reference evidence="1" key="1">
    <citation type="journal article" date="2015" name="Nature">
        <title>Complex archaea that bridge the gap between prokaryotes and eukaryotes.</title>
        <authorList>
            <person name="Spang A."/>
            <person name="Saw J.H."/>
            <person name="Jorgensen S.L."/>
            <person name="Zaremba-Niedzwiedzka K."/>
            <person name="Martijn J."/>
            <person name="Lind A.E."/>
            <person name="van Eijk R."/>
            <person name="Schleper C."/>
            <person name="Guy L."/>
            <person name="Ettema T.J."/>
        </authorList>
    </citation>
    <scope>NUCLEOTIDE SEQUENCE</scope>
</reference>
<organism evidence="1">
    <name type="scientific">marine sediment metagenome</name>
    <dbReference type="NCBI Taxonomy" id="412755"/>
    <lineage>
        <taxon>unclassified sequences</taxon>
        <taxon>metagenomes</taxon>
        <taxon>ecological metagenomes</taxon>
    </lineage>
</organism>
<gene>
    <name evidence="1" type="ORF">LCGC14_1218990</name>
</gene>
<sequence>MVYEQKARGLRKSSLVITVVAAATAEDLFIVSANAGVSRTVIVRKIWIYTAIGNCTVIIGTATTPLGIIPELYAINLFDNEWLEGEIPEVEVNE</sequence>
<comment type="caution">
    <text evidence="1">The sequence shown here is derived from an EMBL/GenBank/DDBJ whole genome shotgun (WGS) entry which is preliminary data.</text>
</comment>
<protein>
    <submittedName>
        <fullName evidence="1">Uncharacterized protein</fullName>
    </submittedName>
</protein>
<accession>A0A0F9LBY1</accession>
<evidence type="ECO:0000313" key="1">
    <source>
        <dbReference type="EMBL" id="KKM92394.1"/>
    </source>
</evidence>
<dbReference type="AlphaFoldDB" id="A0A0F9LBY1"/>
<dbReference type="EMBL" id="LAZR01006399">
    <property type="protein sequence ID" value="KKM92394.1"/>
    <property type="molecule type" value="Genomic_DNA"/>
</dbReference>
<name>A0A0F9LBY1_9ZZZZ</name>